<accession>J9GWG1</accession>
<dbReference type="EMBL" id="AMCI01000902">
    <property type="protein sequence ID" value="EJX07343.1"/>
    <property type="molecule type" value="Genomic_DNA"/>
</dbReference>
<reference evidence="1" key="1">
    <citation type="journal article" date="2012" name="PLoS ONE">
        <title>Gene sets for utilization of primary and secondary nutrition supplies in the distal gut of endangered iberian lynx.</title>
        <authorList>
            <person name="Alcaide M."/>
            <person name="Messina E."/>
            <person name="Richter M."/>
            <person name="Bargiela R."/>
            <person name="Peplies J."/>
            <person name="Huws S.A."/>
            <person name="Newbold C.J."/>
            <person name="Golyshin P.N."/>
            <person name="Simon M.A."/>
            <person name="Lopez G."/>
            <person name="Yakimov M.M."/>
            <person name="Ferrer M."/>
        </authorList>
    </citation>
    <scope>NUCLEOTIDE SEQUENCE</scope>
</reference>
<dbReference type="AlphaFoldDB" id="J9GWG1"/>
<name>J9GWG1_9ZZZZ</name>
<gene>
    <name evidence="1" type="ORF">EVA_04547</name>
</gene>
<proteinExistence type="predicted"/>
<sequence>MAVNLVCRNRRSRSQQYIAFFKGSVKVAADESTYLHSFVVISIIVTTGQYIGTQHNAATNLKAKAFSTAQCGHFRSGGSFLIAEAIANAVIACQVSRCFSRSNDVIGDYCIFSMRQGNLHDFSAQFFIFLNSFKNFCLNLSINAITKVFFRQTNAQTFNVLNKSFSKIRNFNVKRGGVHFVLAADGIQNSCSVSYVLSDRTNLIQRRSKRYTAITRYTAISRFNTNAAVEGSRLTNGAAGIGAQSPDSFACSNSSSTAAGGTTGNTVKIPRVMSRAIVGGFGGRTHCEFVHIGFAQENGFVSAQIFVLRVRHK</sequence>
<comment type="caution">
    <text evidence="1">The sequence shown here is derived from an EMBL/GenBank/DDBJ whole genome shotgun (WGS) entry which is preliminary data.</text>
</comment>
<protein>
    <submittedName>
        <fullName evidence="1">Uncharacterized protein</fullName>
    </submittedName>
</protein>
<evidence type="ECO:0000313" key="1">
    <source>
        <dbReference type="EMBL" id="EJX07343.1"/>
    </source>
</evidence>
<organism evidence="1">
    <name type="scientific">gut metagenome</name>
    <dbReference type="NCBI Taxonomy" id="749906"/>
    <lineage>
        <taxon>unclassified sequences</taxon>
        <taxon>metagenomes</taxon>
        <taxon>organismal metagenomes</taxon>
    </lineage>
</organism>